<evidence type="ECO:0000313" key="1">
    <source>
        <dbReference type="EMBL" id="KAF2448851.1"/>
    </source>
</evidence>
<keyword evidence="2" id="KW-1185">Reference proteome</keyword>
<accession>A0A9P4UFS7</accession>
<proteinExistence type="predicted"/>
<name>A0A9P4UFS7_9PLEO</name>
<protein>
    <recommendedName>
        <fullName evidence="3">Calcineurin-like phosphoesterase domain-containing protein</fullName>
    </recommendedName>
</protein>
<dbReference type="EMBL" id="MU001495">
    <property type="protein sequence ID" value="KAF2448851.1"/>
    <property type="molecule type" value="Genomic_DNA"/>
</dbReference>
<organism evidence="1 2">
    <name type="scientific">Karstenula rhodostoma CBS 690.94</name>
    <dbReference type="NCBI Taxonomy" id="1392251"/>
    <lineage>
        <taxon>Eukaryota</taxon>
        <taxon>Fungi</taxon>
        <taxon>Dikarya</taxon>
        <taxon>Ascomycota</taxon>
        <taxon>Pezizomycotina</taxon>
        <taxon>Dothideomycetes</taxon>
        <taxon>Pleosporomycetidae</taxon>
        <taxon>Pleosporales</taxon>
        <taxon>Massarineae</taxon>
        <taxon>Didymosphaeriaceae</taxon>
        <taxon>Karstenula</taxon>
    </lineage>
</organism>
<comment type="caution">
    <text evidence="1">The sequence shown here is derived from an EMBL/GenBank/DDBJ whole genome shotgun (WGS) entry which is preliminary data.</text>
</comment>
<evidence type="ECO:0000313" key="2">
    <source>
        <dbReference type="Proteomes" id="UP000799764"/>
    </source>
</evidence>
<gene>
    <name evidence="1" type="ORF">P171DRAFT_220438</name>
</gene>
<reference evidence="1" key="1">
    <citation type="journal article" date="2020" name="Stud. Mycol.">
        <title>101 Dothideomycetes genomes: a test case for predicting lifestyles and emergence of pathogens.</title>
        <authorList>
            <person name="Haridas S."/>
            <person name="Albert R."/>
            <person name="Binder M."/>
            <person name="Bloem J."/>
            <person name="Labutti K."/>
            <person name="Salamov A."/>
            <person name="Andreopoulos B."/>
            <person name="Baker S."/>
            <person name="Barry K."/>
            <person name="Bills G."/>
            <person name="Bluhm B."/>
            <person name="Cannon C."/>
            <person name="Castanera R."/>
            <person name="Culley D."/>
            <person name="Daum C."/>
            <person name="Ezra D."/>
            <person name="Gonzalez J."/>
            <person name="Henrissat B."/>
            <person name="Kuo A."/>
            <person name="Liang C."/>
            <person name="Lipzen A."/>
            <person name="Lutzoni F."/>
            <person name="Magnuson J."/>
            <person name="Mondo S."/>
            <person name="Nolan M."/>
            <person name="Ohm R."/>
            <person name="Pangilinan J."/>
            <person name="Park H.-J."/>
            <person name="Ramirez L."/>
            <person name="Alfaro M."/>
            <person name="Sun H."/>
            <person name="Tritt A."/>
            <person name="Yoshinaga Y."/>
            <person name="Zwiers L.-H."/>
            <person name="Turgeon B."/>
            <person name="Goodwin S."/>
            <person name="Spatafora J."/>
            <person name="Crous P."/>
            <person name="Grigoriev I."/>
        </authorList>
    </citation>
    <scope>NUCLEOTIDE SEQUENCE</scope>
    <source>
        <strain evidence="1">CBS 690.94</strain>
    </source>
</reference>
<evidence type="ECO:0008006" key="3">
    <source>
        <dbReference type="Google" id="ProtNLM"/>
    </source>
</evidence>
<sequence length="117" mass="12931">MRDVICAGYELVSRGDFNVIGAIVLACRAEGSCSFRVWGCTVHGWGEEETLFDNLEGTREQRRHSALMHSSTLGSLARFPGGSARGNERSTGMLEQLDVKSVIFGHVHRAQLDVYMK</sequence>
<dbReference type="Proteomes" id="UP000799764">
    <property type="component" value="Unassembled WGS sequence"/>
</dbReference>
<dbReference type="AlphaFoldDB" id="A0A9P4UFS7"/>
<dbReference type="PROSITE" id="PS51257">
    <property type="entry name" value="PROKAR_LIPOPROTEIN"/>
    <property type="match status" value="1"/>
</dbReference>